<dbReference type="GO" id="GO:0044877">
    <property type="term" value="F:protein-containing complex binding"/>
    <property type="evidence" value="ECO:0007669"/>
    <property type="project" value="TreeGrafter"/>
</dbReference>
<dbReference type="InterPro" id="IPR006311">
    <property type="entry name" value="TAT_signal"/>
</dbReference>
<dbReference type="CDD" id="cd05265">
    <property type="entry name" value="SDR_a1"/>
    <property type="match status" value="1"/>
</dbReference>
<gene>
    <name evidence="1" type="ORF">AA314_07599</name>
</gene>
<organism evidence="1 2">
    <name type="scientific">Archangium gephyra</name>
    <dbReference type="NCBI Taxonomy" id="48"/>
    <lineage>
        <taxon>Bacteria</taxon>
        <taxon>Pseudomonadati</taxon>
        <taxon>Myxococcota</taxon>
        <taxon>Myxococcia</taxon>
        <taxon>Myxococcales</taxon>
        <taxon>Cystobacterineae</taxon>
        <taxon>Archangiaceae</taxon>
        <taxon>Archangium</taxon>
    </lineage>
</organism>
<accession>A0AAC8QDY9</accession>
<dbReference type="InterPro" id="IPR051207">
    <property type="entry name" value="ComplexI_NDUFA9_subunit"/>
</dbReference>
<evidence type="ECO:0000313" key="1">
    <source>
        <dbReference type="EMBL" id="AKJ05973.1"/>
    </source>
</evidence>
<name>A0AAC8QDY9_9BACT</name>
<dbReference type="Gene3D" id="3.40.50.720">
    <property type="entry name" value="NAD(P)-binding Rossmann-like Domain"/>
    <property type="match status" value="1"/>
</dbReference>
<reference evidence="1 2" key="1">
    <citation type="submission" date="2015-05" db="EMBL/GenBank/DDBJ databases">
        <title>Genome assembly of Archangium gephyra DSM 2261.</title>
        <authorList>
            <person name="Sharma G."/>
            <person name="Subramanian S."/>
        </authorList>
    </citation>
    <scope>NUCLEOTIDE SEQUENCE [LARGE SCALE GENOMIC DNA]</scope>
    <source>
        <strain evidence="1 2">DSM 2261</strain>
    </source>
</reference>
<dbReference type="Proteomes" id="UP000035579">
    <property type="component" value="Chromosome"/>
</dbReference>
<sequence length="404" mass="43223">MCPAALPGPVSPRYPTMTTSRRQFLQFTLAAAALTACAPGMRAASGDGRAASKKKILVLGGTGFLGPAVVAAAQARGHTLTLFNRGKTRPELFPDVEKLQGDRDPNKGEGLKALEGRSFDAVIDNSGYYPRMVGASASLLAPNVGQYIFISSGSAYAKNDTPGADETAATATLADPTVESMGKNFENYGGLKRACEVAVEKALPGRTTIIRPGYIVGPEDRTDRFTYFPWRYDQGGEMLAPGSPSDPLQIIDVRDLAEWLVLLVEGNTTGVFNAVGPDKPWSMGELFTACKEITGKDTKLIWVSGEFLQKNGEDGEGALPIWAPAFGAYAGMHRRSNARAVQAGLKFRSPAVTTRDTLEWFKSQPEERRSKLRGGLPPEREAELLSLWAKAQQGTPVAPATQGG</sequence>
<dbReference type="SUPFAM" id="SSF51735">
    <property type="entry name" value="NAD(P)-binding Rossmann-fold domains"/>
    <property type="match status" value="1"/>
</dbReference>
<dbReference type="PANTHER" id="PTHR12126:SF11">
    <property type="entry name" value="NADH DEHYDROGENASE [UBIQUINONE] 1 ALPHA SUBCOMPLEX SUBUNIT 9, MITOCHONDRIAL"/>
    <property type="match status" value="1"/>
</dbReference>
<dbReference type="KEGG" id="age:AA314_07599"/>
<proteinExistence type="predicted"/>
<protein>
    <submittedName>
        <fullName evidence="1">Isoflavone reductase</fullName>
    </submittedName>
</protein>
<dbReference type="EMBL" id="CP011509">
    <property type="protein sequence ID" value="AKJ05973.1"/>
    <property type="molecule type" value="Genomic_DNA"/>
</dbReference>
<dbReference type="AlphaFoldDB" id="A0AAC8QDY9"/>
<dbReference type="InterPro" id="IPR036291">
    <property type="entry name" value="NAD(P)-bd_dom_sf"/>
</dbReference>
<evidence type="ECO:0000313" key="2">
    <source>
        <dbReference type="Proteomes" id="UP000035579"/>
    </source>
</evidence>
<dbReference type="PROSITE" id="PS51318">
    <property type="entry name" value="TAT"/>
    <property type="match status" value="1"/>
</dbReference>
<dbReference type="PANTHER" id="PTHR12126">
    <property type="entry name" value="NADH-UBIQUINONE OXIDOREDUCTASE 39 KDA SUBUNIT-RELATED"/>
    <property type="match status" value="1"/>
</dbReference>